<evidence type="ECO:0000256" key="1">
    <source>
        <dbReference type="ARBA" id="ARBA00004196"/>
    </source>
</evidence>
<dbReference type="RefSeq" id="WP_073079606.1">
    <property type="nucleotide sequence ID" value="NZ_FRBL01000003.1"/>
</dbReference>
<dbReference type="CDD" id="cd02966">
    <property type="entry name" value="TlpA_like_family"/>
    <property type="match status" value="1"/>
</dbReference>
<dbReference type="InterPro" id="IPR017937">
    <property type="entry name" value="Thioredoxin_CS"/>
</dbReference>
<evidence type="ECO:0000313" key="8">
    <source>
        <dbReference type="Proteomes" id="UP000184420"/>
    </source>
</evidence>
<dbReference type="GO" id="GO:0016853">
    <property type="term" value="F:isomerase activity"/>
    <property type="evidence" value="ECO:0007669"/>
    <property type="project" value="UniProtKB-KW"/>
</dbReference>
<dbReference type="InterPro" id="IPR036249">
    <property type="entry name" value="Thioredoxin-like_sf"/>
</dbReference>
<dbReference type="EMBL" id="FRBL01000003">
    <property type="protein sequence ID" value="SHL33636.1"/>
    <property type="molecule type" value="Genomic_DNA"/>
</dbReference>
<accession>A0A1M6ZT80</accession>
<dbReference type="SUPFAM" id="SSF52833">
    <property type="entry name" value="Thioredoxin-like"/>
    <property type="match status" value="1"/>
</dbReference>
<organism evidence="7 8">
    <name type="scientific">Chitinophaga jiangningensis</name>
    <dbReference type="NCBI Taxonomy" id="1419482"/>
    <lineage>
        <taxon>Bacteria</taxon>
        <taxon>Pseudomonadati</taxon>
        <taxon>Bacteroidota</taxon>
        <taxon>Chitinophagia</taxon>
        <taxon>Chitinophagales</taxon>
        <taxon>Chitinophagaceae</taxon>
        <taxon>Chitinophaga</taxon>
    </lineage>
</organism>
<dbReference type="Gene3D" id="3.40.30.10">
    <property type="entry name" value="Glutaredoxin"/>
    <property type="match status" value="1"/>
</dbReference>
<feature type="domain" description="Thioredoxin" evidence="6">
    <location>
        <begin position="241"/>
        <end position="389"/>
    </location>
</feature>
<feature type="signal peptide" evidence="5">
    <location>
        <begin position="1"/>
        <end position="20"/>
    </location>
</feature>
<dbReference type="PANTHER" id="PTHR42852:SF6">
    <property type="entry name" value="THIOL:DISULFIDE INTERCHANGE PROTEIN DSBE"/>
    <property type="match status" value="1"/>
</dbReference>
<reference evidence="7 8" key="1">
    <citation type="submission" date="2016-11" db="EMBL/GenBank/DDBJ databases">
        <authorList>
            <person name="Jaros S."/>
            <person name="Januszkiewicz K."/>
            <person name="Wedrychowicz H."/>
        </authorList>
    </citation>
    <scope>NUCLEOTIDE SEQUENCE [LARGE SCALE GENOMIC DNA]</scope>
    <source>
        <strain evidence="7 8">DSM 27406</strain>
    </source>
</reference>
<dbReference type="Pfam" id="PF14289">
    <property type="entry name" value="DUF4369"/>
    <property type="match status" value="1"/>
</dbReference>
<evidence type="ECO:0000256" key="5">
    <source>
        <dbReference type="SAM" id="SignalP"/>
    </source>
</evidence>
<keyword evidence="3" id="KW-1015">Disulfide bond</keyword>
<dbReference type="PROSITE" id="PS00194">
    <property type="entry name" value="THIOREDOXIN_1"/>
    <property type="match status" value="1"/>
</dbReference>
<evidence type="ECO:0000313" key="7">
    <source>
        <dbReference type="EMBL" id="SHL33636.1"/>
    </source>
</evidence>
<dbReference type="GO" id="GO:0016491">
    <property type="term" value="F:oxidoreductase activity"/>
    <property type="evidence" value="ECO:0007669"/>
    <property type="project" value="InterPro"/>
</dbReference>
<keyword evidence="4" id="KW-0676">Redox-active center</keyword>
<dbReference type="STRING" id="1419482.SAMN05444266_1031"/>
<dbReference type="InterPro" id="IPR013766">
    <property type="entry name" value="Thioredoxin_domain"/>
</dbReference>
<comment type="subcellular location">
    <subcellularLocation>
        <location evidence="1">Cell envelope</location>
    </subcellularLocation>
</comment>
<dbReference type="OrthoDB" id="750178at2"/>
<dbReference type="InterPro" id="IPR025380">
    <property type="entry name" value="DUF4369"/>
</dbReference>
<dbReference type="PANTHER" id="PTHR42852">
    <property type="entry name" value="THIOL:DISULFIDE INTERCHANGE PROTEIN DSBE"/>
    <property type="match status" value="1"/>
</dbReference>
<dbReference type="InterPro" id="IPR013740">
    <property type="entry name" value="Redoxin"/>
</dbReference>
<evidence type="ECO:0000256" key="4">
    <source>
        <dbReference type="ARBA" id="ARBA00023284"/>
    </source>
</evidence>
<evidence type="ECO:0000256" key="3">
    <source>
        <dbReference type="ARBA" id="ARBA00023157"/>
    </source>
</evidence>
<evidence type="ECO:0000259" key="6">
    <source>
        <dbReference type="PROSITE" id="PS51352"/>
    </source>
</evidence>
<gene>
    <name evidence="7" type="ORF">SAMN05444266_1031</name>
</gene>
<feature type="chain" id="PRO_5012568005" evidence="5">
    <location>
        <begin position="21"/>
        <end position="389"/>
    </location>
</feature>
<dbReference type="GO" id="GO:0017004">
    <property type="term" value="P:cytochrome complex assembly"/>
    <property type="evidence" value="ECO:0007669"/>
    <property type="project" value="UniProtKB-KW"/>
</dbReference>
<sequence length="389" mass="42923">MKKTTLTLASSLLLATFANAQEKSYNINADIKGIEGYKLNATMVTGIKKGVDTPVIVQGDHMEFKGSYHGETLVMMTSNHPSSKFEVVKGGMFVPGPALDFFVTDKPVTITGNAAELYKAKVTGGKINEEFNAYKEKALPLIEKNWEIRKTSMKLKWKTDSVQIKAYGEETKANNKVIEEYQRDFIARHPKSYASVVLLSRLFESMPINEYEAAYNKLSPSLKASEMGKYLAERIKGVKTTAVGSKAPGFTKPDLNGNLLSLSSLQGKYVLVDFWGSWCGPCRAGNPHLKELYAKYHAKGFEILGVANEKADELPAAEAAWKKAVKDDGLPWLHVLNNYDKVKADLVASYAVTGFPTKLLLDKTGRIIYKEVGTGGEGLDQELKKIFGE</sequence>
<dbReference type="PROSITE" id="PS51352">
    <property type="entry name" value="THIOREDOXIN_2"/>
    <property type="match status" value="1"/>
</dbReference>
<keyword evidence="7" id="KW-0413">Isomerase</keyword>
<dbReference type="Proteomes" id="UP000184420">
    <property type="component" value="Unassembled WGS sequence"/>
</dbReference>
<name>A0A1M6ZT80_9BACT</name>
<protein>
    <submittedName>
        <fullName evidence="7">Thiol-disulfide isomerase or thioredoxin</fullName>
    </submittedName>
</protein>
<dbReference type="InterPro" id="IPR050553">
    <property type="entry name" value="Thioredoxin_ResA/DsbE_sf"/>
</dbReference>
<keyword evidence="2" id="KW-0201">Cytochrome c-type biogenesis</keyword>
<keyword evidence="5" id="KW-0732">Signal</keyword>
<evidence type="ECO:0000256" key="2">
    <source>
        <dbReference type="ARBA" id="ARBA00022748"/>
    </source>
</evidence>
<dbReference type="Pfam" id="PF08534">
    <property type="entry name" value="Redoxin"/>
    <property type="match status" value="1"/>
</dbReference>
<dbReference type="GO" id="GO:0030313">
    <property type="term" value="C:cell envelope"/>
    <property type="evidence" value="ECO:0007669"/>
    <property type="project" value="UniProtKB-SubCell"/>
</dbReference>
<dbReference type="AlphaFoldDB" id="A0A1M6ZT80"/>
<keyword evidence="8" id="KW-1185">Reference proteome</keyword>
<proteinExistence type="predicted"/>